<dbReference type="PIRSF" id="PIRSF037226">
    <property type="entry name" value="Amidohydrolase_ACY1L2_prd"/>
    <property type="match status" value="1"/>
</dbReference>
<dbReference type="GO" id="GO:0016805">
    <property type="term" value="F:dipeptidase activity"/>
    <property type="evidence" value="ECO:0007669"/>
    <property type="project" value="InterPro"/>
</dbReference>
<evidence type="ECO:0000256" key="1">
    <source>
        <dbReference type="PIRNR" id="PIRNR037226"/>
    </source>
</evidence>
<dbReference type="SUPFAM" id="SSF53187">
    <property type="entry name" value="Zn-dependent exopeptidases"/>
    <property type="match status" value="1"/>
</dbReference>
<dbReference type="Proteomes" id="UP000247832">
    <property type="component" value="Unassembled WGS sequence"/>
</dbReference>
<feature type="domain" description="Peptidase M20 dimerisation" evidence="2">
    <location>
        <begin position="158"/>
        <end position="250"/>
    </location>
</feature>
<dbReference type="InterPro" id="IPR002933">
    <property type="entry name" value="Peptidase_M20"/>
</dbReference>
<dbReference type="EMBL" id="QJVD01000042">
    <property type="protein sequence ID" value="PYI64693.1"/>
    <property type="molecule type" value="Genomic_DNA"/>
</dbReference>
<reference evidence="3 4" key="1">
    <citation type="submission" date="2018-05" db="EMBL/GenBank/DDBJ databases">
        <title>Genetic diversity of glacier-inhabiting Cryobacterium bacteria in China and description of Cryobacterium mengkeensis sp. nov. and Arthrobacter glacialis sp. nov.</title>
        <authorList>
            <person name="Liu Q."/>
            <person name="Xin Y.-H."/>
        </authorList>
    </citation>
    <scope>NUCLEOTIDE SEQUENCE [LARGE SCALE GENOMIC DNA]</scope>
    <source>
        <strain evidence="3 4">LI2</strain>
    </source>
</reference>
<dbReference type="Gene3D" id="3.40.630.10">
    <property type="entry name" value="Zn peptidases"/>
    <property type="match status" value="1"/>
</dbReference>
<keyword evidence="3" id="KW-0378">Hydrolase</keyword>
<dbReference type="CDD" id="cd03887">
    <property type="entry name" value="M20_Acy1L2"/>
    <property type="match status" value="1"/>
</dbReference>
<dbReference type="InterPro" id="IPR036264">
    <property type="entry name" value="Bact_exopeptidase_dim_dom"/>
</dbReference>
<comment type="similarity">
    <text evidence="1">Belongs to the peptidase M20A family.</text>
</comment>
<sequence length="372" mass="39123">MNNRFESILEFSHKLHHHPETGFQEYRAVQWLADELKSIPGVRIEVGLGDLPTALKAEAGTGELVLTICAEYDALSGIGHACGHNVIASAALGAFTALASLADRLDITVRLLGTPAEENGGGKVLMLEHGDFDGTHAAMMIHPGDVDEVEMLPYACAGYGVSFHGRSSHASTQPWDGINALDALTVALTAIGLARQQLEPGQQIHGCVDGAGTAPNVIPELATGQWMVRALDIDSLARVTAVLKRCLEAGALAAGARLEFVQDGPVYADLRTDRSMAEIFSANSANLGRPMGPASRRGGSTDMANVSHRFPTIHPMISLGDGCPSIHSAEFAAVASSEAGDKAIWDGALAMAWSCIDLAMSGDARDRLLGVK</sequence>
<dbReference type="InterPro" id="IPR017144">
    <property type="entry name" value="Xaa-Arg_dipeptidase"/>
</dbReference>
<dbReference type="PANTHER" id="PTHR30575:SF0">
    <property type="entry name" value="XAA-ARG DIPEPTIDASE"/>
    <property type="match status" value="1"/>
</dbReference>
<evidence type="ECO:0000313" key="4">
    <source>
        <dbReference type="Proteomes" id="UP000247832"/>
    </source>
</evidence>
<dbReference type="InterPro" id="IPR052030">
    <property type="entry name" value="Peptidase_M20/M20A_hydrolases"/>
</dbReference>
<dbReference type="InterPro" id="IPR011650">
    <property type="entry name" value="Peptidase_M20_dimer"/>
</dbReference>
<dbReference type="FunFam" id="3.30.70.360:FF:000004">
    <property type="entry name" value="Peptidase M20 domain-containing protein 2"/>
    <property type="match status" value="1"/>
</dbReference>
<keyword evidence="4" id="KW-1185">Reference proteome</keyword>
<dbReference type="InterPro" id="IPR017439">
    <property type="entry name" value="Amidohydrolase"/>
</dbReference>
<dbReference type="SUPFAM" id="SSF55031">
    <property type="entry name" value="Bacterial exopeptidase dimerisation domain"/>
    <property type="match status" value="1"/>
</dbReference>
<dbReference type="GO" id="GO:0005737">
    <property type="term" value="C:cytoplasm"/>
    <property type="evidence" value="ECO:0007669"/>
    <property type="project" value="TreeGrafter"/>
</dbReference>
<accession>A0A2V5L4S5</accession>
<evidence type="ECO:0000313" key="3">
    <source>
        <dbReference type="EMBL" id="PYI64693.1"/>
    </source>
</evidence>
<dbReference type="NCBIfam" id="TIGR01891">
    <property type="entry name" value="amidohydrolases"/>
    <property type="match status" value="1"/>
</dbReference>
<dbReference type="GO" id="GO:0071713">
    <property type="term" value="F:para-aminobenzoyl-glutamate hydrolase activity"/>
    <property type="evidence" value="ECO:0007669"/>
    <property type="project" value="TreeGrafter"/>
</dbReference>
<dbReference type="PANTHER" id="PTHR30575">
    <property type="entry name" value="PEPTIDASE M20"/>
    <property type="match status" value="1"/>
</dbReference>
<dbReference type="AlphaFoldDB" id="A0A2V5L4S5"/>
<dbReference type="Pfam" id="PF07687">
    <property type="entry name" value="M20_dimer"/>
    <property type="match status" value="1"/>
</dbReference>
<gene>
    <name evidence="3" type="ORF">CVV68_21170</name>
</gene>
<dbReference type="GO" id="GO:0046657">
    <property type="term" value="P:folic acid catabolic process"/>
    <property type="evidence" value="ECO:0007669"/>
    <property type="project" value="TreeGrafter"/>
</dbReference>
<evidence type="ECO:0000259" key="2">
    <source>
        <dbReference type="Pfam" id="PF07687"/>
    </source>
</evidence>
<organism evidence="3 4">
    <name type="scientific">Arthrobacter livingstonensis</name>
    <dbReference type="NCBI Taxonomy" id="670078"/>
    <lineage>
        <taxon>Bacteria</taxon>
        <taxon>Bacillati</taxon>
        <taxon>Actinomycetota</taxon>
        <taxon>Actinomycetes</taxon>
        <taxon>Micrococcales</taxon>
        <taxon>Micrococcaceae</taxon>
        <taxon>Arthrobacter</taxon>
    </lineage>
</organism>
<name>A0A2V5L4S5_9MICC</name>
<proteinExistence type="inferred from homology"/>
<dbReference type="OrthoDB" id="9781032at2"/>
<protein>
    <recommendedName>
        <fullName evidence="1">Peptidase M20 domain-containing protein 2</fullName>
    </recommendedName>
</protein>
<dbReference type="Gene3D" id="3.30.70.360">
    <property type="match status" value="1"/>
</dbReference>
<comment type="caution">
    <text evidence="3">The sequence shown here is derived from an EMBL/GenBank/DDBJ whole genome shotgun (WGS) entry which is preliminary data.</text>
</comment>
<dbReference type="Pfam" id="PF01546">
    <property type="entry name" value="Peptidase_M20"/>
    <property type="match status" value="1"/>
</dbReference>